<keyword evidence="5 13" id="KW-0328">Glycosyltransferase</keyword>
<dbReference type="OMA" id="HHDWEDV"/>
<evidence type="ECO:0000256" key="3">
    <source>
        <dbReference type="ARBA" id="ARBA00004922"/>
    </source>
</evidence>
<evidence type="ECO:0000256" key="9">
    <source>
        <dbReference type="ARBA" id="ARBA00022989"/>
    </source>
</evidence>
<keyword evidence="7 13" id="KW-0812">Transmembrane</keyword>
<reference evidence="14" key="2">
    <citation type="submission" date="2017-06" db="EMBL/GenBank/DDBJ databases">
        <title>WGS assembly of Brachypodium distachyon.</title>
        <authorList>
            <consortium name="The International Brachypodium Initiative"/>
            <person name="Lucas S."/>
            <person name="Harmon-Smith M."/>
            <person name="Lail K."/>
            <person name="Tice H."/>
            <person name="Grimwood J."/>
            <person name="Bruce D."/>
            <person name="Barry K."/>
            <person name="Shu S."/>
            <person name="Lindquist E."/>
            <person name="Wang M."/>
            <person name="Pitluck S."/>
            <person name="Vogel J.P."/>
            <person name="Garvin D.F."/>
            <person name="Mockler T.C."/>
            <person name="Schmutz J."/>
            <person name="Rokhsar D."/>
            <person name="Bevan M.W."/>
        </authorList>
    </citation>
    <scope>NUCLEOTIDE SEQUENCE</scope>
    <source>
        <strain evidence="14">Bd21</strain>
    </source>
</reference>
<dbReference type="PANTHER" id="PTHR11214:SF363">
    <property type="entry name" value="HEXOSYLTRANSFERASE"/>
    <property type="match status" value="1"/>
</dbReference>
<accession>I1IHF2</accession>
<evidence type="ECO:0000256" key="11">
    <source>
        <dbReference type="ARBA" id="ARBA00023136"/>
    </source>
</evidence>
<keyword evidence="8 13" id="KW-0735">Signal-anchor</keyword>
<sequence length="331" mass="37498">MKSKLSSPFAEIPFLNTPIFLVPFLLLSLIYCLIFPNDLRLQSMLAPCNSAPATSTSAHQLAEEAYTAVDLRVLLGVLTRPCSYERRALLRLAYKLQPPPTRAVIDVRFVLCNITTEEDATLVALEIIAHDDILVLNCTENMNDGKTLEFFSAVPRLFGGADDEPAYDYVGKADDDTYYRLAALADTLRGKSRRDAYHGFLWPCGEEKEKDPAVEPFMVGWGYVVSWDVAAWISSAAAEEELRRDAKGPEDMTFAWWLRRAGRGKNVYGEGHRMYEYLDEAWMGGLSCYRHLLVPDTVAVHRLKERILWARTLRFFNATTGLKPSKMYHLN</sequence>
<keyword evidence="9 13" id="KW-1133">Transmembrane helix</keyword>
<dbReference type="eggNOG" id="KOG2287">
    <property type="taxonomic scope" value="Eukaryota"/>
</dbReference>
<name>I1IHF2_BRADI</name>
<keyword evidence="16" id="KW-1185">Reference proteome</keyword>
<dbReference type="FunFam" id="3.90.550.50:FF:000043">
    <property type="entry name" value="Hexosyltransferase"/>
    <property type="match status" value="1"/>
</dbReference>
<dbReference type="EnsemblPlants" id="KQJ86276">
    <property type="protein sequence ID" value="KQJ86276"/>
    <property type="gene ID" value="BRADI_4g04430v3"/>
</dbReference>
<comment type="cofactor">
    <cofactor evidence="1 13">
        <name>Mn(2+)</name>
        <dbReference type="ChEBI" id="CHEBI:29035"/>
    </cofactor>
</comment>
<organism evidence="14">
    <name type="scientific">Brachypodium distachyon</name>
    <name type="common">Purple false brome</name>
    <name type="synonym">Trachynia distachya</name>
    <dbReference type="NCBI Taxonomy" id="15368"/>
    <lineage>
        <taxon>Eukaryota</taxon>
        <taxon>Viridiplantae</taxon>
        <taxon>Streptophyta</taxon>
        <taxon>Embryophyta</taxon>
        <taxon>Tracheophyta</taxon>
        <taxon>Spermatophyta</taxon>
        <taxon>Magnoliopsida</taxon>
        <taxon>Liliopsida</taxon>
        <taxon>Poales</taxon>
        <taxon>Poaceae</taxon>
        <taxon>BOP clade</taxon>
        <taxon>Pooideae</taxon>
        <taxon>Stipodae</taxon>
        <taxon>Brachypodieae</taxon>
        <taxon>Brachypodium</taxon>
    </lineage>
</organism>
<evidence type="ECO:0000313" key="15">
    <source>
        <dbReference type="EnsemblPlants" id="KQJ86276"/>
    </source>
</evidence>
<dbReference type="Gene3D" id="3.90.550.50">
    <property type="match status" value="1"/>
</dbReference>
<comment type="pathway">
    <text evidence="3">Protein modification; protein glycosylation.</text>
</comment>
<evidence type="ECO:0000256" key="2">
    <source>
        <dbReference type="ARBA" id="ARBA00004323"/>
    </source>
</evidence>
<dbReference type="ExpressionAtlas" id="I1IHF2">
    <property type="expression patterns" value="baseline"/>
</dbReference>
<evidence type="ECO:0000256" key="10">
    <source>
        <dbReference type="ARBA" id="ARBA00023034"/>
    </source>
</evidence>
<evidence type="ECO:0000256" key="12">
    <source>
        <dbReference type="ARBA" id="ARBA00023211"/>
    </source>
</evidence>
<dbReference type="GO" id="GO:0000139">
    <property type="term" value="C:Golgi membrane"/>
    <property type="evidence" value="ECO:0007669"/>
    <property type="project" value="UniProtKB-SubCell"/>
</dbReference>
<dbReference type="KEGG" id="bdi:100821978"/>
<dbReference type="EC" id="2.4.1.-" evidence="13"/>
<comment type="subcellular location">
    <subcellularLocation>
        <location evidence="2 13">Golgi apparatus membrane</location>
        <topology evidence="2 13">Single-pass type II membrane protein</topology>
    </subcellularLocation>
</comment>
<evidence type="ECO:0000313" key="16">
    <source>
        <dbReference type="Proteomes" id="UP000008810"/>
    </source>
</evidence>
<evidence type="ECO:0000256" key="4">
    <source>
        <dbReference type="ARBA" id="ARBA00008661"/>
    </source>
</evidence>
<evidence type="ECO:0000256" key="13">
    <source>
        <dbReference type="RuleBase" id="RU363063"/>
    </source>
</evidence>
<dbReference type="PANTHER" id="PTHR11214">
    <property type="entry name" value="BETA-1,3-N-ACETYLGLUCOSAMINYLTRANSFERASE"/>
    <property type="match status" value="1"/>
</dbReference>
<dbReference type="UniPathway" id="UPA00378"/>
<dbReference type="InterPro" id="IPR002659">
    <property type="entry name" value="Glyco_trans_31"/>
</dbReference>
<dbReference type="EMBL" id="CM000883">
    <property type="protein sequence ID" value="KQJ86276.2"/>
    <property type="molecule type" value="Genomic_DNA"/>
</dbReference>
<gene>
    <name evidence="15" type="primary">LOC100821978</name>
    <name evidence="14" type="ORF">BRADI_4g04430v3</name>
</gene>
<keyword evidence="10 13" id="KW-0333">Golgi apparatus</keyword>
<dbReference type="GeneID" id="100821978"/>
<dbReference type="HOGENOM" id="CLU_051579_0_0_1"/>
<evidence type="ECO:0000256" key="8">
    <source>
        <dbReference type="ARBA" id="ARBA00022968"/>
    </source>
</evidence>
<dbReference type="RefSeq" id="XP_003579292.1">
    <property type="nucleotide sequence ID" value="XM_003579244.3"/>
</dbReference>
<evidence type="ECO:0000256" key="7">
    <source>
        <dbReference type="ARBA" id="ARBA00022692"/>
    </source>
</evidence>
<evidence type="ECO:0000256" key="6">
    <source>
        <dbReference type="ARBA" id="ARBA00022679"/>
    </source>
</evidence>
<keyword evidence="6" id="KW-0808">Transferase</keyword>
<evidence type="ECO:0000313" key="14">
    <source>
        <dbReference type="EMBL" id="KQJ86276.2"/>
    </source>
</evidence>
<dbReference type="OrthoDB" id="2139606at2759"/>
<dbReference type="GO" id="GO:0016758">
    <property type="term" value="F:hexosyltransferase activity"/>
    <property type="evidence" value="ECO:0007669"/>
    <property type="project" value="InterPro"/>
</dbReference>
<keyword evidence="11 13" id="KW-0472">Membrane</keyword>
<protein>
    <recommendedName>
        <fullName evidence="13">Hexosyltransferase</fullName>
        <ecNumber evidence="13">2.4.1.-</ecNumber>
    </recommendedName>
</protein>
<accession>A0A0Q3EIR2</accession>
<dbReference type="AlphaFoldDB" id="I1IHF2"/>
<keyword evidence="12 13" id="KW-0464">Manganese</keyword>
<feature type="transmembrane region" description="Helical" evidence="13">
    <location>
        <begin position="12"/>
        <end position="34"/>
    </location>
</feature>
<evidence type="ECO:0000256" key="5">
    <source>
        <dbReference type="ARBA" id="ARBA00022676"/>
    </source>
</evidence>
<reference evidence="15" key="3">
    <citation type="submission" date="2018-08" db="UniProtKB">
        <authorList>
            <consortium name="EnsemblPlants"/>
        </authorList>
    </citation>
    <scope>IDENTIFICATION</scope>
    <source>
        <strain evidence="15">cv. Bd21</strain>
    </source>
</reference>
<evidence type="ECO:0000256" key="1">
    <source>
        <dbReference type="ARBA" id="ARBA00001936"/>
    </source>
</evidence>
<dbReference type="Proteomes" id="UP000008810">
    <property type="component" value="Chromosome 4"/>
</dbReference>
<comment type="similarity">
    <text evidence="4 13">Belongs to the glycosyltransferase 31 family.</text>
</comment>
<dbReference type="Gramene" id="KQJ86276">
    <property type="protein sequence ID" value="KQJ86276"/>
    <property type="gene ID" value="BRADI_4g04430v3"/>
</dbReference>
<reference evidence="14 15" key="1">
    <citation type="journal article" date="2010" name="Nature">
        <title>Genome sequencing and analysis of the model grass Brachypodium distachyon.</title>
        <authorList>
            <consortium name="International Brachypodium Initiative"/>
        </authorList>
    </citation>
    <scope>NUCLEOTIDE SEQUENCE [LARGE SCALE GENOMIC DNA]</scope>
    <source>
        <strain evidence="14">Bd21</strain>
        <strain evidence="15">cv. Bd21</strain>
    </source>
</reference>
<proteinExistence type="inferred from homology"/>